<gene>
    <name evidence="4" type="primary">mtnC</name>
    <name evidence="5" type="ORF">Tel_07805</name>
</gene>
<dbReference type="SFLD" id="SFLDG01133">
    <property type="entry name" value="C1.5.4:_Enolase-phosphatase_Li"/>
    <property type="match status" value="1"/>
</dbReference>
<sequence length="226" mass="25353">MIKAVVTDIEGTTSSLSFVKDVLFPYAREHMAEFVRRHAHEPEVKAQLEEVRHAVGKDLDLDGIIRRLVQWIEEDQKITPLKTLQGMIWEAGYRDGAFTGHVYADAADRLRQWHAQGIRLYAFSSGSVRAQQLIFGYSDYGDLTPLFDGYFDTRIGAKREVEAYRHIIGAIGCAAPEILFLSDIVEELQASKLAGMQAVQVRRAGQTPWPGCIQAADFSEIDLAKL</sequence>
<comment type="catalytic activity">
    <reaction evidence="4">
        <text>5-methylsulfanyl-2,3-dioxopentyl phosphate + H2O = 1,2-dihydroxy-5-(methylsulfanyl)pent-1-en-3-one + phosphate</text>
        <dbReference type="Rhea" id="RHEA:21700"/>
        <dbReference type="ChEBI" id="CHEBI:15377"/>
        <dbReference type="ChEBI" id="CHEBI:43474"/>
        <dbReference type="ChEBI" id="CHEBI:49252"/>
        <dbReference type="ChEBI" id="CHEBI:58828"/>
        <dbReference type="EC" id="3.1.3.77"/>
    </reaction>
</comment>
<dbReference type="Proteomes" id="UP000055136">
    <property type="component" value="Chromosome"/>
</dbReference>
<name>A0A0S2TD54_9GAMM</name>
<keyword evidence="6" id="KW-1185">Reference proteome</keyword>
<dbReference type="SFLD" id="SFLDF00044">
    <property type="entry name" value="enolase-phosphatase"/>
    <property type="match status" value="1"/>
</dbReference>
<keyword evidence="2 4" id="KW-0378">Hydrolase</keyword>
<comment type="pathway">
    <text evidence="4">Amino-acid biosynthesis; L-methionine biosynthesis via salvage pathway; L-methionine from S-methyl-5-thio-alpha-D-ribose 1-phosphate: step 3/6.</text>
</comment>
<dbReference type="SUPFAM" id="SSF56784">
    <property type="entry name" value="HAD-like"/>
    <property type="match status" value="1"/>
</dbReference>
<comment type="subunit">
    <text evidence="4">Monomer.</text>
</comment>
<dbReference type="SFLD" id="SFLDS00003">
    <property type="entry name" value="Haloacid_Dehalogenase"/>
    <property type="match status" value="1"/>
</dbReference>
<evidence type="ECO:0000313" key="5">
    <source>
        <dbReference type="EMBL" id="ALP53066.1"/>
    </source>
</evidence>
<dbReference type="EMBL" id="CP013099">
    <property type="protein sequence ID" value="ALP53066.1"/>
    <property type="molecule type" value="Genomic_DNA"/>
</dbReference>
<dbReference type="InterPro" id="IPR023214">
    <property type="entry name" value="HAD_sf"/>
</dbReference>
<dbReference type="NCBIfam" id="TIGR01691">
    <property type="entry name" value="enolase-ppase"/>
    <property type="match status" value="1"/>
</dbReference>
<dbReference type="GO" id="GO:0043874">
    <property type="term" value="F:acireductone synthase activity"/>
    <property type="evidence" value="ECO:0007669"/>
    <property type="project" value="UniProtKB-EC"/>
</dbReference>
<dbReference type="Gene3D" id="1.10.720.60">
    <property type="match status" value="1"/>
</dbReference>
<dbReference type="Gene3D" id="3.40.50.1000">
    <property type="entry name" value="HAD superfamily/HAD-like"/>
    <property type="match status" value="1"/>
</dbReference>
<dbReference type="STRING" id="1748243.Tel_07805"/>
<dbReference type="InterPro" id="IPR036412">
    <property type="entry name" value="HAD-like_sf"/>
</dbReference>
<evidence type="ECO:0000256" key="3">
    <source>
        <dbReference type="ARBA" id="ARBA00023167"/>
    </source>
</evidence>
<dbReference type="Pfam" id="PF00702">
    <property type="entry name" value="Hydrolase"/>
    <property type="match status" value="1"/>
</dbReference>
<comment type="similarity">
    <text evidence="4">Belongs to the HAD-like hydrolase superfamily. MasA/MtnC family.</text>
</comment>
<comment type="cofactor">
    <cofactor evidence="4">
        <name>Mg(2+)</name>
        <dbReference type="ChEBI" id="CHEBI:18420"/>
    </cofactor>
    <text evidence="4">Binds 1 Mg(2+) ion per subunit.</text>
</comment>
<evidence type="ECO:0000313" key="6">
    <source>
        <dbReference type="Proteomes" id="UP000055136"/>
    </source>
</evidence>
<dbReference type="PANTHER" id="PTHR20371">
    <property type="entry name" value="ENOLASE-PHOSPHATASE E1"/>
    <property type="match status" value="1"/>
</dbReference>
<evidence type="ECO:0000256" key="2">
    <source>
        <dbReference type="ARBA" id="ARBA00022801"/>
    </source>
</evidence>
<dbReference type="InterPro" id="IPR023943">
    <property type="entry name" value="Enolase-ppase_E1"/>
</dbReference>
<dbReference type="EC" id="3.1.3.77" evidence="4"/>
<dbReference type="GO" id="GO:0000287">
    <property type="term" value="F:magnesium ion binding"/>
    <property type="evidence" value="ECO:0007669"/>
    <property type="project" value="UniProtKB-UniRule"/>
</dbReference>
<organism evidence="5 6">
    <name type="scientific">Candidatus Tenderia electrophaga</name>
    <dbReference type="NCBI Taxonomy" id="1748243"/>
    <lineage>
        <taxon>Bacteria</taxon>
        <taxon>Pseudomonadati</taxon>
        <taxon>Pseudomonadota</taxon>
        <taxon>Gammaproteobacteria</taxon>
        <taxon>Candidatus Tenderiales</taxon>
        <taxon>Candidatus Tenderiaceae</taxon>
        <taxon>Candidatus Tenderia</taxon>
    </lineage>
</organism>
<protein>
    <recommendedName>
        <fullName evidence="4">Enolase-phosphatase E1</fullName>
        <ecNumber evidence="4">3.1.3.77</ecNumber>
    </recommendedName>
    <alternativeName>
        <fullName evidence="4">2,3-diketo-5-methylthio-1-phosphopentane phosphatase</fullName>
    </alternativeName>
</protein>
<dbReference type="CDD" id="cd01629">
    <property type="entry name" value="HAD_EP"/>
    <property type="match status" value="1"/>
</dbReference>
<dbReference type="GO" id="GO:0019509">
    <property type="term" value="P:L-methionine salvage from methylthioadenosine"/>
    <property type="evidence" value="ECO:0007669"/>
    <property type="project" value="UniProtKB-UniRule"/>
</dbReference>
<keyword evidence="3 4" id="KW-0486">Methionine biosynthesis</keyword>
<comment type="function">
    <text evidence="4">Bifunctional enzyme that catalyzes the enolization of 2,3-diketo-5-methylthiopentyl-1-phosphate (DK-MTP-1-P) into the intermediate 2-hydroxy-3-keto-5-methylthiopentenyl-1-phosphate (HK-MTPenyl-1-P), which is then dephosphorylated to form the acireductone 1,2-dihydroxy-3-keto-5-methylthiopentene (DHK-MTPene).</text>
</comment>
<accession>A0A0S2TD54</accession>
<dbReference type="HAMAP" id="MF_01681">
    <property type="entry name" value="Salvage_MtnC"/>
    <property type="match status" value="1"/>
</dbReference>
<dbReference type="GO" id="GO:0043716">
    <property type="term" value="F:2-hydroxy-3-keto-5-methylthiopentenyl-1-phosphate phosphatase activity"/>
    <property type="evidence" value="ECO:0007669"/>
    <property type="project" value="UniProtKB-UniRule"/>
</dbReference>
<dbReference type="AlphaFoldDB" id="A0A0S2TD54"/>
<dbReference type="InterPro" id="IPR006439">
    <property type="entry name" value="HAD-SF_hydro_IA"/>
</dbReference>
<comment type="pathway">
    <text evidence="4">Amino-acid biosynthesis; L-methionine biosynthesis via salvage pathway; L-methionine from S-methyl-5-thio-alpha-D-ribose 1-phosphate: step 4/6.</text>
</comment>
<dbReference type="GO" id="GO:0043715">
    <property type="term" value="F:2,3-diketo-5-methylthiopentyl-1-phosphate enolase activity"/>
    <property type="evidence" value="ECO:0007669"/>
    <property type="project" value="UniProtKB-UniRule"/>
</dbReference>
<dbReference type="KEGG" id="tee:Tel_07805"/>
<dbReference type="PANTHER" id="PTHR20371:SF1">
    <property type="entry name" value="ENOLASE-PHOSPHATASE E1"/>
    <property type="match status" value="1"/>
</dbReference>
<proteinExistence type="inferred from homology"/>
<dbReference type="UniPathway" id="UPA00904">
    <property type="reaction ID" value="UER00876"/>
</dbReference>
<keyword evidence="4" id="KW-0460">Magnesium</keyword>
<dbReference type="NCBIfam" id="TIGR01549">
    <property type="entry name" value="HAD-SF-IA-v1"/>
    <property type="match status" value="1"/>
</dbReference>
<evidence type="ECO:0000256" key="1">
    <source>
        <dbReference type="ARBA" id="ARBA00022605"/>
    </source>
</evidence>
<reference evidence="5" key="1">
    <citation type="submission" date="2015-10" db="EMBL/GenBank/DDBJ databases">
        <title>Description of Candidatus Tenderia electrophaga gen. nov, sp. nov., an Uncultivated Electroautotroph from a Biocathode Enrichment.</title>
        <authorList>
            <person name="Eddie B.J."/>
            <person name="Malanoski A.P."/>
            <person name="Wang Z."/>
            <person name="Hall R.J."/>
            <person name="Oh S.D."/>
            <person name="Heiner C."/>
            <person name="Lin B."/>
            <person name="Strycharz-Glaven S.M."/>
        </authorList>
    </citation>
    <scope>NUCLEOTIDE SEQUENCE [LARGE SCALE GENOMIC DNA]</scope>
    <source>
        <strain evidence="5">NRL1</strain>
    </source>
</reference>
<keyword evidence="4" id="KW-0479">Metal-binding</keyword>
<keyword evidence="1 4" id="KW-0028">Amino-acid biosynthesis</keyword>
<evidence type="ECO:0000256" key="4">
    <source>
        <dbReference type="HAMAP-Rule" id="MF_01681"/>
    </source>
</evidence>
<dbReference type="SFLD" id="SFLDG01129">
    <property type="entry name" value="C1.5:_HAD__Beta-PGM__Phosphata"/>
    <property type="match status" value="1"/>
</dbReference>